<accession>A0A1R0XTV0</accession>
<reference evidence="13 14" key="1">
    <citation type="submission" date="2016-10" db="EMBL/GenBank/DDBJ databases">
        <title>Paenibacillus species isolates.</title>
        <authorList>
            <person name="Beno S.M."/>
        </authorList>
    </citation>
    <scope>NUCLEOTIDE SEQUENCE [LARGE SCALE GENOMIC DNA]</scope>
    <source>
        <strain evidence="13 14">FSL H7-0710</strain>
    </source>
</reference>
<evidence type="ECO:0000256" key="9">
    <source>
        <dbReference type="PROSITE-ProRule" id="PRU00703"/>
    </source>
</evidence>
<comment type="subunit">
    <text evidence="10">The complex is probably composed of two ATP-binding proteins, two transmembrane proteins and a solute-binding protein.</text>
</comment>
<sequence>MLKFEKVGKKYPNGYEAVKNISFEIEAGEILVLIGPSGCGKTTTMKMINRLVPHTSGHIYIHGKDITKENPVTLRKNIGYVIQQAGLFPHYTIEDNVGLIPDLKGWDVNKKKERVLEMLRLVGLDPTLYAKRYPKQLSGGQQQRVGVARALAADPEIILMDEPFGALDPITREQLQDELLRMQQEVKKTIVFVTHDMDEALKLGDKIAILKDGEIVQLDTPYELLSRPANDFVESFIGKNRIYQNPEYIPVTEVMRDNPSTSLPGRTLGKALTFMRQRKMDTLLVGNEKGKLLGIVSAYDVTAKMEQSLTIEEIMTPPGVVLQDTATARDALSLITEAPYGIIPIVTAEGNIAGIVTRGSLLTAFAAQWGGAKEEEVSV</sequence>
<dbReference type="PANTHER" id="PTHR43117:SF4">
    <property type="entry name" value="OSMOPROTECTANT IMPORT ATP-BINDING PROTEIN OSMV"/>
    <property type="match status" value="1"/>
</dbReference>
<comment type="subunit">
    <text evidence="8">The complex is composed of two ATP-binding proteins (OpuCA), two transmembrane proteins (OpuCB and OpuCD) and a solute-binding protein (OpuCC).</text>
</comment>
<dbReference type="SMART" id="SM00116">
    <property type="entry name" value="CBS"/>
    <property type="match status" value="2"/>
</dbReference>
<dbReference type="InterPro" id="IPR005892">
    <property type="entry name" value="Gly-betaine_transp_ATP-bd"/>
</dbReference>
<dbReference type="SMART" id="SM00382">
    <property type="entry name" value="AAA"/>
    <property type="match status" value="1"/>
</dbReference>
<proteinExistence type="inferred from homology"/>
<dbReference type="GO" id="GO:0006865">
    <property type="term" value="P:amino acid transport"/>
    <property type="evidence" value="ECO:0007669"/>
    <property type="project" value="UniProtKB-UniRule"/>
</dbReference>
<evidence type="ECO:0000256" key="3">
    <source>
        <dbReference type="ARBA" id="ARBA00022737"/>
    </source>
</evidence>
<dbReference type="PROSITE" id="PS51371">
    <property type="entry name" value="CBS"/>
    <property type="match status" value="2"/>
</dbReference>
<dbReference type="InterPro" id="IPR003439">
    <property type="entry name" value="ABC_transporter-like_ATP-bd"/>
</dbReference>
<evidence type="ECO:0000256" key="4">
    <source>
        <dbReference type="ARBA" id="ARBA00022741"/>
    </source>
</evidence>
<keyword evidence="2 10" id="KW-0813">Transport</keyword>
<keyword evidence="5 10" id="KW-0067">ATP-binding</keyword>
<dbReference type="CDD" id="cd03295">
    <property type="entry name" value="ABC_OpuCA_Osmoprotection"/>
    <property type="match status" value="1"/>
</dbReference>
<dbReference type="GO" id="GO:0031460">
    <property type="term" value="P:glycine betaine transport"/>
    <property type="evidence" value="ECO:0007669"/>
    <property type="project" value="InterPro"/>
</dbReference>
<evidence type="ECO:0000256" key="7">
    <source>
        <dbReference type="ARBA" id="ARBA00052482"/>
    </source>
</evidence>
<dbReference type="Proteomes" id="UP000187439">
    <property type="component" value="Unassembled WGS sequence"/>
</dbReference>
<organism evidence="13 14">
    <name type="scientific">Paenibacillus odorifer</name>
    <dbReference type="NCBI Taxonomy" id="189426"/>
    <lineage>
        <taxon>Bacteria</taxon>
        <taxon>Bacillati</taxon>
        <taxon>Bacillota</taxon>
        <taxon>Bacilli</taxon>
        <taxon>Bacillales</taxon>
        <taxon>Paenibacillaceae</taxon>
        <taxon>Paenibacillus</taxon>
    </lineage>
</organism>
<dbReference type="Pfam" id="PF00005">
    <property type="entry name" value="ABC_tran"/>
    <property type="match status" value="1"/>
</dbReference>
<keyword evidence="3" id="KW-0677">Repeat</keyword>
<comment type="catalytic activity">
    <reaction evidence="7">
        <text>a quaternary ammonium(out) + ATP + H2O = a quaternary ammonium(in) + ADP + phosphate + H(+)</text>
        <dbReference type="Rhea" id="RHEA:11036"/>
        <dbReference type="ChEBI" id="CHEBI:15377"/>
        <dbReference type="ChEBI" id="CHEBI:15378"/>
        <dbReference type="ChEBI" id="CHEBI:30616"/>
        <dbReference type="ChEBI" id="CHEBI:35267"/>
        <dbReference type="ChEBI" id="CHEBI:43474"/>
        <dbReference type="ChEBI" id="CHEBI:456216"/>
        <dbReference type="EC" id="7.6.2.9"/>
    </reaction>
</comment>
<dbReference type="PROSITE" id="PS00211">
    <property type="entry name" value="ABC_TRANSPORTER_1"/>
    <property type="match status" value="1"/>
</dbReference>
<dbReference type="InterPro" id="IPR046342">
    <property type="entry name" value="CBS_dom_sf"/>
</dbReference>
<dbReference type="SUPFAM" id="SSF52540">
    <property type="entry name" value="P-loop containing nucleoside triphosphate hydrolases"/>
    <property type="match status" value="1"/>
</dbReference>
<evidence type="ECO:0000256" key="8">
    <source>
        <dbReference type="ARBA" id="ARBA00063934"/>
    </source>
</evidence>
<protein>
    <recommendedName>
        <fullName evidence="10">Quaternary amine transport ATP-binding protein</fullName>
        <ecNumber evidence="10">7.6.2.9</ecNumber>
    </recommendedName>
</protein>
<dbReference type="Gene3D" id="3.10.580.10">
    <property type="entry name" value="CBS-domain"/>
    <property type="match status" value="1"/>
</dbReference>
<evidence type="ECO:0000313" key="14">
    <source>
        <dbReference type="Proteomes" id="UP000187439"/>
    </source>
</evidence>
<dbReference type="NCBIfam" id="TIGR01186">
    <property type="entry name" value="proV"/>
    <property type="match status" value="1"/>
</dbReference>
<evidence type="ECO:0000259" key="11">
    <source>
        <dbReference type="PROSITE" id="PS50893"/>
    </source>
</evidence>
<comment type="similarity">
    <text evidence="1 10">Belongs to the ABC transporter superfamily.</text>
</comment>
<feature type="domain" description="ABC transporter" evidence="11">
    <location>
        <begin position="2"/>
        <end position="237"/>
    </location>
</feature>
<evidence type="ECO:0000259" key="12">
    <source>
        <dbReference type="PROSITE" id="PS51371"/>
    </source>
</evidence>
<dbReference type="RefSeq" id="WP_076120312.1">
    <property type="nucleotide sequence ID" value="NZ_MPTC01000018.1"/>
</dbReference>
<dbReference type="AlphaFoldDB" id="A0A1R0XTV0"/>
<dbReference type="Gene3D" id="3.40.50.300">
    <property type="entry name" value="P-loop containing nucleotide triphosphate hydrolases"/>
    <property type="match status" value="1"/>
</dbReference>
<keyword evidence="10" id="KW-0997">Cell inner membrane</keyword>
<dbReference type="PROSITE" id="PS50893">
    <property type="entry name" value="ABC_TRANSPORTER_2"/>
    <property type="match status" value="1"/>
</dbReference>
<feature type="domain" description="CBS" evidence="12">
    <location>
        <begin position="255"/>
        <end position="311"/>
    </location>
</feature>
<keyword evidence="4 10" id="KW-0547">Nucleotide-binding</keyword>
<evidence type="ECO:0000256" key="10">
    <source>
        <dbReference type="RuleBase" id="RU369116"/>
    </source>
</evidence>
<gene>
    <name evidence="13" type="ORF">BSK52_19435</name>
</gene>
<dbReference type="GO" id="GO:0015418">
    <property type="term" value="F:ABC-type quaternary ammonium compound transporting activity"/>
    <property type="evidence" value="ECO:0007669"/>
    <property type="project" value="UniProtKB-EC"/>
</dbReference>
<comment type="caution">
    <text evidence="13">The sequence shown here is derived from an EMBL/GenBank/DDBJ whole genome shotgun (WGS) entry which is preliminary data.</text>
</comment>
<dbReference type="OrthoDB" id="9802264at2"/>
<evidence type="ECO:0000313" key="13">
    <source>
        <dbReference type="EMBL" id="OMD38429.1"/>
    </source>
</evidence>
<evidence type="ECO:0000256" key="5">
    <source>
        <dbReference type="ARBA" id="ARBA00022840"/>
    </source>
</evidence>
<dbReference type="InterPro" id="IPR000644">
    <property type="entry name" value="CBS_dom"/>
</dbReference>
<dbReference type="GO" id="GO:0005886">
    <property type="term" value="C:plasma membrane"/>
    <property type="evidence" value="ECO:0007669"/>
    <property type="project" value="UniProtKB-SubCell"/>
</dbReference>
<feature type="domain" description="CBS" evidence="12">
    <location>
        <begin position="315"/>
        <end position="374"/>
    </location>
</feature>
<keyword evidence="6 9" id="KW-0129">CBS domain</keyword>
<dbReference type="GO" id="GO:0016887">
    <property type="term" value="F:ATP hydrolysis activity"/>
    <property type="evidence" value="ECO:0007669"/>
    <property type="project" value="UniProtKB-UniRule"/>
</dbReference>
<dbReference type="InterPro" id="IPR027417">
    <property type="entry name" value="P-loop_NTPase"/>
</dbReference>
<evidence type="ECO:0000256" key="1">
    <source>
        <dbReference type="ARBA" id="ARBA00005417"/>
    </source>
</evidence>
<dbReference type="InterPro" id="IPR017871">
    <property type="entry name" value="ABC_transporter-like_CS"/>
</dbReference>
<dbReference type="PANTHER" id="PTHR43117">
    <property type="entry name" value="OSMOPROTECTANT IMPORT ATP-BINDING PROTEIN OSMV"/>
    <property type="match status" value="1"/>
</dbReference>
<evidence type="ECO:0000256" key="6">
    <source>
        <dbReference type="ARBA" id="ARBA00023122"/>
    </source>
</evidence>
<dbReference type="EMBL" id="MPTC01000018">
    <property type="protein sequence ID" value="OMD38429.1"/>
    <property type="molecule type" value="Genomic_DNA"/>
</dbReference>
<dbReference type="InterPro" id="IPR003593">
    <property type="entry name" value="AAA+_ATPase"/>
</dbReference>
<dbReference type="FunFam" id="3.40.50.300:FF:000425">
    <property type="entry name" value="Probable ABC transporter, ATP-binding subunit"/>
    <property type="match status" value="1"/>
</dbReference>
<name>A0A1R0XTV0_9BACL</name>
<dbReference type="EC" id="7.6.2.9" evidence="10"/>
<dbReference type="GO" id="GO:0005524">
    <property type="term" value="F:ATP binding"/>
    <property type="evidence" value="ECO:0007669"/>
    <property type="project" value="UniProtKB-UniRule"/>
</dbReference>
<dbReference type="Pfam" id="PF00571">
    <property type="entry name" value="CBS"/>
    <property type="match status" value="2"/>
</dbReference>
<keyword evidence="10" id="KW-1003">Cell membrane</keyword>
<evidence type="ECO:0000256" key="2">
    <source>
        <dbReference type="ARBA" id="ARBA00022448"/>
    </source>
</evidence>
<dbReference type="SUPFAM" id="SSF54631">
    <property type="entry name" value="CBS-domain pair"/>
    <property type="match status" value="1"/>
</dbReference>
<keyword evidence="10" id="KW-0472">Membrane</keyword>
<comment type="subcellular location">
    <subcellularLocation>
        <location evidence="10">Cell inner membrane</location>
        <topology evidence="10">Peripheral membrane protein</topology>
    </subcellularLocation>
</comment>